<sequence length="210" mass="24003">MSPKVTEEHKEQRKREIVEAAKRVFKRKGFAQATMHDIVEESGMSRGGVYMYFSSKEEIFDAILEQNDAELFAGIREMVDRHETMWGVVEEFIEMAEHELPNVTHDIGPVVYEVLMGSWRDEEKRALAKQRYQQTVDMYVSILQHGVESGEFRPILPIEDIAKSTLSFIDGLTLHILHLGRESINLRGQLTALKAYLRHALQVQGGGDGM</sequence>
<dbReference type="PANTHER" id="PTHR47506">
    <property type="entry name" value="TRANSCRIPTIONAL REGULATORY PROTEIN"/>
    <property type="match status" value="1"/>
</dbReference>
<dbReference type="InterPro" id="IPR041612">
    <property type="entry name" value="YfiR_C"/>
</dbReference>
<gene>
    <name evidence="6" type="ORF">SAMN05421543_12020</name>
</gene>
<dbReference type="GO" id="GO:0045892">
    <property type="term" value="P:negative regulation of DNA-templated transcription"/>
    <property type="evidence" value="ECO:0007669"/>
    <property type="project" value="UniProtKB-ARBA"/>
</dbReference>
<protein>
    <submittedName>
        <fullName evidence="6">DNA-binding transcriptional regulator, AcrR family</fullName>
    </submittedName>
</protein>
<dbReference type="SUPFAM" id="SSF46689">
    <property type="entry name" value="Homeodomain-like"/>
    <property type="match status" value="1"/>
</dbReference>
<keyword evidence="1" id="KW-0805">Transcription regulation</keyword>
<dbReference type="Gene3D" id="1.10.357.10">
    <property type="entry name" value="Tetracycline Repressor, domain 2"/>
    <property type="match status" value="1"/>
</dbReference>
<dbReference type="PRINTS" id="PR00455">
    <property type="entry name" value="HTHTETR"/>
</dbReference>
<dbReference type="OrthoDB" id="9814200at2"/>
<dbReference type="SUPFAM" id="SSF48498">
    <property type="entry name" value="Tetracyclin repressor-like, C-terminal domain"/>
    <property type="match status" value="1"/>
</dbReference>
<evidence type="ECO:0000256" key="2">
    <source>
        <dbReference type="ARBA" id="ARBA00023125"/>
    </source>
</evidence>
<keyword evidence="3" id="KW-0804">Transcription</keyword>
<dbReference type="Proteomes" id="UP000183508">
    <property type="component" value="Unassembled WGS sequence"/>
</dbReference>
<feature type="DNA-binding region" description="H-T-H motif" evidence="4">
    <location>
        <begin position="34"/>
        <end position="53"/>
    </location>
</feature>
<dbReference type="STRING" id="392015.SAMN05421543_12020"/>
<accession>A0A1I7KVY2</accession>
<proteinExistence type="predicted"/>
<dbReference type="Pfam" id="PF17922">
    <property type="entry name" value="TetR_C_17"/>
    <property type="match status" value="1"/>
</dbReference>
<evidence type="ECO:0000256" key="4">
    <source>
        <dbReference type="PROSITE-ProRule" id="PRU00335"/>
    </source>
</evidence>
<dbReference type="Gene3D" id="1.10.10.60">
    <property type="entry name" value="Homeodomain-like"/>
    <property type="match status" value="1"/>
</dbReference>
<dbReference type="RefSeq" id="WP_074955083.1">
    <property type="nucleotide sequence ID" value="NZ_FPBV01000020.1"/>
</dbReference>
<reference evidence="7" key="1">
    <citation type="submission" date="2016-10" db="EMBL/GenBank/DDBJ databases">
        <authorList>
            <person name="Varghese N."/>
        </authorList>
    </citation>
    <scope>NUCLEOTIDE SEQUENCE [LARGE SCALE GENOMIC DNA]</scope>
    <source>
        <strain evidence="7">DSM 17980</strain>
    </source>
</reference>
<dbReference type="EMBL" id="FPBV01000020">
    <property type="protein sequence ID" value="SFV01652.1"/>
    <property type="molecule type" value="Genomic_DNA"/>
</dbReference>
<evidence type="ECO:0000313" key="6">
    <source>
        <dbReference type="EMBL" id="SFV01652.1"/>
    </source>
</evidence>
<organism evidence="6 7">
    <name type="scientific">Alicyclobacillus macrosporangiidus</name>
    <dbReference type="NCBI Taxonomy" id="392015"/>
    <lineage>
        <taxon>Bacteria</taxon>
        <taxon>Bacillati</taxon>
        <taxon>Bacillota</taxon>
        <taxon>Bacilli</taxon>
        <taxon>Bacillales</taxon>
        <taxon>Alicyclobacillaceae</taxon>
        <taxon>Alicyclobacillus</taxon>
    </lineage>
</organism>
<dbReference type="PANTHER" id="PTHR47506:SF6">
    <property type="entry name" value="HTH-TYPE TRANSCRIPTIONAL REPRESSOR NEMR"/>
    <property type="match status" value="1"/>
</dbReference>
<dbReference type="InterPro" id="IPR009057">
    <property type="entry name" value="Homeodomain-like_sf"/>
</dbReference>
<dbReference type="FunFam" id="1.10.10.60:FF:000141">
    <property type="entry name" value="TetR family transcriptional regulator"/>
    <property type="match status" value="1"/>
</dbReference>
<keyword evidence="2 4" id="KW-0238">DNA-binding</keyword>
<name>A0A1I7KVY2_9BACL</name>
<dbReference type="InterPro" id="IPR001647">
    <property type="entry name" value="HTH_TetR"/>
</dbReference>
<evidence type="ECO:0000313" key="7">
    <source>
        <dbReference type="Proteomes" id="UP000183508"/>
    </source>
</evidence>
<evidence type="ECO:0000259" key="5">
    <source>
        <dbReference type="PROSITE" id="PS50977"/>
    </source>
</evidence>
<evidence type="ECO:0000256" key="1">
    <source>
        <dbReference type="ARBA" id="ARBA00023015"/>
    </source>
</evidence>
<evidence type="ECO:0000256" key="3">
    <source>
        <dbReference type="ARBA" id="ARBA00023163"/>
    </source>
</evidence>
<keyword evidence="7" id="KW-1185">Reference proteome</keyword>
<dbReference type="Pfam" id="PF00440">
    <property type="entry name" value="TetR_N"/>
    <property type="match status" value="1"/>
</dbReference>
<dbReference type="GO" id="GO:0003677">
    <property type="term" value="F:DNA binding"/>
    <property type="evidence" value="ECO:0007669"/>
    <property type="project" value="UniProtKB-UniRule"/>
</dbReference>
<feature type="domain" description="HTH tetR-type" evidence="5">
    <location>
        <begin position="11"/>
        <end position="71"/>
    </location>
</feature>
<dbReference type="AlphaFoldDB" id="A0A1I7KVY2"/>
<dbReference type="InterPro" id="IPR036271">
    <property type="entry name" value="Tet_transcr_reg_TetR-rel_C_sf"/>
</dbReference>
<dbReference type="PROSITE" id="PS50977">
    <property type="entry name" value="HTH_TETR_2"/>
    <property type="match status" value="1"/>
</dbReference>